<evidence type="ECO:0000313" key="5">
    <source>
        <dbReference type="Proteomes" id="UP000256269"/>
    </source>
</evidence>
<feature type="region of interest" description="Disordered" evidence="1">
    <location>
        <begin position="112"/>
        <end position="144"/>
    </location>
</feature>
<keyword evidence="5" id="KW-1185">Reference proteome</keyword>
<keyword evidence="2" id="KW-0472">Membrane</keyword>
<evidence type="ECO:0000256" key="2">
    <source>
        <dbReference type="SAM" id="Phobius"/>
    </source>
</evidence>
<sequence length="373" mass="39740">MTRTTQEGRGGEGSPAKPTPSNVSPIRPAVTRRPPEERYSSGGRRTAAQPLTASWRPERGEGKAEPGRGKPRKGVKGFAATYGWRVYALPVLVVVTALVVFNVARSPAPGPGGSGLDGFAGQSPTTTTSGPPVATENKAVPVDPKNGTAVLPQGDNFPQAGTGTWHLVPGSGAKVGNGPHLYRYQVAVEDGIDPTVYGGDDAYAKTVENILSDPRSWIGSGSISLQRVGPDFKNPDFIVSLTTPNTDHRPDMCGYQIQYEASCWNADQNRVVINLARWIRGAMAFNGDIGLYREYAINHEVGHVFGNPHVGCGTDGGLAPVMMQQTFGVSDDYVWQLNQVDPFNRTAVQKDGKVCRPNAWPNPQGAPGGQPTQ</sequence>
<dbReference type="AlphaFoldDB" id="A0A3E0HC61"/>
<dbReference type="RefSeq" id="WP_116178017.1">
    <property type="nucleotide sequence ID" value="NZ_CP144375.1"/>
</dbReference>
<protein>
    <submittedName>
        <fullName evidence="4">Uncharacterized protein DUF3152</fullName>
    </submittedName>
</protein>
<feature type="compositionally biased region" description="Low complexity" evidence="1">
    <location>
        <begin position="119"/>
        <end position="128"/>
    </location>
</feature>
<gene>
    <name evidence="4" type="ORF">BCF44_111323</name>
</gene>
<accession>A0A3E0HC61</accession>
<dbReference type="Proteomes" id="UP000256269">
    <property type="component" value="Unassembled WGS sequence"/>
</dbReference>
<comment type="caution">
    <text evidence="4">The sequence shown here is derived from an EMBL/GenBank/DDBJ whole genome shotgun (WGS) entry which is preliminary data.</text>
</comment>
<evidence type="ECO:0000256" key="1">
    <source>
        <dbReference type="SAM" id="MobiDB-lite"/>
    </source>
</evidence>
<feature type="region of interest" description="Disordered" evidence="1">
    <location>
        <begin position="1"/>
        <end position="75"/>
    </location>
</feature>
<dbReference type="InterPro" id="IPR022603">
    <property type="entry name" value="DUF3152"/>
</dbReference>
<dbReference type="EMBL" id="QUNO01000011">
    <property type="protein sequence ID" value="REH42018.1"/>
    <property type="molecule type" value="Genomic_DNA"/>
</dbReference>
<evidence type="ECO:0000313" key="4">
    <source>
        <dbReference type="EMBL" id="REH42018.1"/>
    </source>
</evidence>
<evidence type="ECO:0000259" key="3">
    <source>
        <dbReference type="Pfam" id="PF11350"/>
    </source>
</evidence>
<dbReference type="SUPFAM" id="SSF55486">
    <property type="entry name" value="Metalloproteases ('zincins'), catalytic domain"/>
    <property type="match status" value="1"/>
</dbReference>
<keyword evidence="2" id="KW-1133">Transmembrane helix</keyword>
<keyword evidence="2" id="KW-0812">Transmembrane</keyword>
<organism evidence="4 5">
    <name type="scientific">Kutzneria buriramensis</name>
    <dbReference type="NCBI Taxonomy" id="1045776"/>
    <lineage>
        <taxon>Bacteria</taxon>
        <taxon>Bacillati</taxon>
        <taxon>Actinomycetota</taxon>
        <taxon>Actinomycetes</taxon>
        <taxon>Pseudonocardiales</taxon>
        <taxon>Pseudonocardiaceae</taxon>
        <taxon>Kutzneria</taxon>
    </lineage>
</organism>
<feature type="domain" description="DUF3152" evidence="3">
    <location>
        <begin position="151"/>
        <end position="363"/>
    </location>
</feature>
<name>A0A3E0HC61_9PSEU</name>
<feature type="compositionally biased region" description="Basic and acidic residues" evidence="1">
    <location>
        <begin position="56"/>
        <end position="68"/>
    </location>
</feature>
<feature type="transmembrane region" description="Helical" evidence="2">
    <location>
        <begin position="82"/>
        <end position="104"/>
    </location>
</feature>
<dbReference type="OrthoDB" id="9779865at2"/>
<proteinExistence type="predicted"/>
<dbReference type="Pfam" id="PF11350">
    <property type="entry name" value="DUF3152"/>
    <property type="match status" value="1"/>
</dbReference>
<reference evidence="4 5" key="1">
    <citation type="submission" date="2018-08" db="EMBL/GenBank/DDBJ databases">
        <title>Genomic Encyclopedia of Archaeal and Bacterial Type Strains, Phase II (KMG-II): from individual species to whole genera.</title>
        <authorList>
            <person name="Goeker M."/>
        </authorList>
    </citation>
    <scope>NUCLEOTIDE SEQUENCE [LARGE SCALE GENOMIC DNA]</scope>
    <source>
        <strain evidence="4 5">DSM 45791</strain>
    </source>
</reference>